<proteinExistence type="inferred from homology"/>
<gene>
    <name evidence="3 5" type="primary">coaE</name>
    <name evidence="5" type="ORF">BLAHAN_05695</name>
</gene>
<dbReference type="Gene3D" id="3.40.50.300">
    <property type="entry name" value="P-loop containing nucleotide triphosphate hydrolases"/>
    <property type="match status" value="1"/>
</dbReference>
<keyword evidence="3" id="KW-0963">Cytoplasm</keyword>
<keyword evidence="6" id="KW-1185">Reference proteome</keyword>
<dbReference type="eggNOG" id="COG0237">
    <property type="taxonomic scope" value="Bacteria"/>
</dbReference>
<dbReference type="InterPro" id="IPR001977">
    <property type="entry name" value="Depp_CoAkinase"/>
</dbReference>
<dbReference type="NCBIfam" id="TIGR00152">
    <property type="entry name" value="dephospho-CoA kinase"/>
    <property type="match status" value="1"/>
</dbReference>
<protein>
    <recommendedName>
        <fullName evidence="3 4">Dephospho-CoA kinase</fullName>
        <ecNumber evidence="3 4">2.7.1.24</ecNumber>
    </recommendedName>
    <alternativeName>
        <fullName evidence="3">Dephosphocoenzyme A kinase</fullName>
    </alternativeName>
</protein>
<dbReference type="STRING" id="537007.BLAHAN_05695"/>
<comment type="subcellular location">
    <subcellularLocation>
        <location evidence="3">Cytoplasm</location>
    </subcellularLocation>
</comment>
<evidence type="ECO:0000256" key="1">
    <source>
        <dbReference type="ARBA" id="ARBA00022741"/>
    </source>
</evidence>
<dbReference type="AlphaFoldDB" id="C9L8H3"/>
<dbReference type="InterPro" id="IPR027417">
    <property type="entry name" value="P-loop_NTPase"/>
</dbReference>
<dbReference type="GO" id="GO:0015937">
    <property type="term" value="P:coenzyme A biosynthetic process"/>
    <property type="evidence" value="ECO:0007669"/>
    <property type="project" value="UniProtKB-UniRule"/>
</dbReference>
<keyword evidence="1 3" id="KW-0547">Nucleotide-binding</keyword>
<dbReference type="GO" id="GO:0004140">
    <property type="term" value="F:dephospho-CoA kinase activity"/>
    <property type="evidence" value="ECO:0007669"/>
    <property type="project" value="UniProtKB-UniRule"/>
</dbReference>
<dbReference type="UniPathway" id="UPA00241">
    <property type="reaction ID" value="UER00356"/>
</dbReference>
<dbReference type="PROSITE" id="PS51219">
    <property type="entry name" value="DPCK"/>
    <property type="match status" value="1"/>
</dbReference>
<dbReference type="EMBL" id="ABYU02000017">
    <property type="protein sequence ID" value="EEX21665.1"/>
    <property type="molecule type" value="Genomic_DNA"/>
</dbReference>
<evidence type="ECO:0000313" key="5">
    <source>
        <dbReference type="EMBL" id="EEX21665.1"/>
    </source>
</evidence>
<evidence type="ECO:0000256" key="2">
    <source>
        <dbReference type="ARBA" id="ARBA00022840"/>
    </source>
</evidence>
<dbReference type="PANTHER" id="PTHR10695:SF46">
    <property type="entry name" value="BIFUNCTIONAL COENZYME A SYNTHASE-RELATED"/>
    <property type="match status" value="1"/>
</dbReference>
<comment type="function">
    <text evidence="3">Catalyzes the phosphorylation of the 3'-hydroxyl group of dephosphocoenzyme A to form coenzyme A.</text>
</comment>
<keyword evidence="3 5" id="KW-0418">Kinase</keyword>
<comment type="caution">
    <text evidence="5">The sequence shown here is derived from an EMBL/GenBank/DDBJ whole genome shotgun (WGS) entry which is preliminary data.</text>
</comment>
<evidence type="ECO:0000313" key="6">
    <source>
        <dbReference type="Proteomes" id="UP000003755"/>
    </source>
</evidence>
<dbReference type="Proteomes" id="UP000003755">
    <property type="component" value="Unassembled WGS sequence"/>
</dbReference>
<keyword evidence="2 3" id="KW-0067">ATP-binding</keyword>
<dbReference type="HAMAP" id="MF_00376">
    <property type="entry name" value="Dephospho_CoA_kinase"/>
    <property type="match status" value="1"/>
</dbReference>
<keyword evidence="3 5" id="KW-0808">Transferase</keyword>
<keyword evidence="3" id="KW-0173">Coenzyme A biosynthesis</keyword>
<dbReference type="GO" id="GO:0005737">
    <property type="term" value="C:cytoplasm"/>
    <property type="evidence" value="ECO:0007669"/>
    <property type="project" value="UniProtKB-SubCell"/>
</dbReference>
<sequence length="202" mass="23879">MGMRIIGVTGGVGSGKSAVLNYIEEHFDSRIVKADDVGHLLMMPGRACYEPVIQLFGEWIVKDDTSLNREAIASIVFEDGEMLKKLDDIIHPAVKKYILKEIEKSKKEETEFFFIESALLLEEKYDEICDEMWYIYCEKEVRMERLRHDRGYSDEKIQRMMANQLPDEEFEARCDLQLYNDEDVAHTYLQIERKMRTYYEFM</sequence>
<evidence type="ECO:0000256" key="4">
    <source>
        <dbReference type="NCBIfam" id="TIGR00152"/>
    </source>
</evidence>
<dbReference type="HOGENOM" id="CLU_057180_2_0_9"/>
<dbReference type="GO" id="GO:0005524">
    <property type="term" value="F:ATP binding"/>
    <property type="evidence" value="ECO:0007669"/>
    <property type="project" value="UniProtKB-UniRule"/>
</dbReference>
<dbReference type="SUPFAM" id="SSF52540">
    <property type="entry name" value="P-loop containing nucleoside triphosphate hydrolases"/>
    <property type="match status" value="1"/>
</dbReference>
<organism evidence="5 6">
    <name type="scientific">Blautia hansenii DSM 20583</name>
    <dbReference type="NCBI Taxonomy" id="537007"/>
    <lineage>
        <taxon>Bacteria</taxon>
        <taxon>Bacillati</taxon>
        <taxon>Bacillota</taxon>
        <taxon>Clostridia</taxon>
        <taxon>Lachnospirales</taxon>
        <taxon>Lachnospiraceae</taxon>
        <taxon>Blautia</taxon>
    </lineage>
</organism>
<dbReference type="EC" id="2.7.1.24" evidence="3 4"/>
<evidence type="ECO:0000256" key="3">
    <source>
        <dbReference type="HAMAP-Rule" id="MF_00376"/>
    </source>
</evidence>
<comment type="catalytic activity">
    <reaction evidence="3">
        <text>3'-dephospho-CoA + ATP = ADP + CoA + H(+)</text>
        <dbReference type="Rhea" id="RHEA:18245"/>
        <dbReference type="ChEBI" id="CHEBI:15378"/>
        <dbReference type="ChEBI" id="CHEBI:30616"/>
        <dbReference type="ChEBI" id="CHEBI:57287"/>
        <dbReference type="ChEBI" id="CHEBI:57328"/>
        <dbReference type="ChEBI" id="CHEBI:456216"/>
        <dbReference type="EC" id="2.7.1.24"/>
    </reaction>
</comment>
<reference evidence="5" key="1">
    <citation type="submission" date="2009-09" db="EMBL/GenBank/DDBJ databases">
        <authorList>
            <person name="Weinstock G."/>
            <person name="Sodergren E."/>
            <person name="Clifton S."/>
            <person name="Fulton L."/>
            <person name="Fulton B."/>
            <person name="Courtney L."/>
            <person name="Fronick C."/>
            <person name="Harrison M."/>
            <person name="Strong C."/>
            <person name="Farmer C."/>
            <person name="Delahaunty K."/>
            <person name="Markovic C."/>
            <person name="Hall O."/>
            <person name="Minx P."/>
            <person name="Tomlinson C."/>
            <person name="Mitreva M."/>
            <person name="Nelson J."/>
            <person name="Hou S."/>
            <person name="Wollam A."/>
            <person name="Pepin K.H."/>
            <person name="Johnson M."/>
            <person name="Bhonagiri V."/>
            <person name="Nash W.E."/>
            <person name="Warren W."/>
            <person name="Chinwalla A."/>
            <person name="Mardis E.R."/>
            <person name="Wilson R.K."/>
        </authorList>
    </citation>
    <scope>NUCLEOTIDE SEQUENCE [LARGE SCALE GENOMIC DNA]</scope>
    <source>
        <strain evidence="5">DSM 20583</strain>
    </source>
</reference>
<feature type="binding site" evidence="3">
    <location>
        <begin position="13"/>
        <end position="18"/>
    </location>
    <ligand>
        <name>ATP</name>
        <dbReference type="ChEBI" id="CHEBI:30616"/>
    </ligand>
</feature>
<name>C9L8H3_BLAHA</name>
<comment type="pathway">
    <text evidence="3">Cofactor biosynthesis; coenzyme A biosynthesis; CoA from (R)-pantothenate: step 5/5.</text>
</comment>
<accession>C9L8H3</accession>
<dbReference type="Pfam" id="PF01121">
    <property type="entry name" value="CoaE"/>
    <property type="match status" value="1"/>
</dbReference>
<comment type="similarity">
    <text evidence="3">Belongs to the CoaE family.</text>
</comment>
<dbReference type="CDD" id="cd02022">
    <property type="entry name" value="DPCK"/>
    <property type="match status" value="1"/>
</dbReference>
<dbReference type="PANTHER" id="PTHR10695">
    <property type="entry name" value="DEPHOSPHO-COA KINASE-RELATED"/>
    <property type="match status" value="1"/>
</dbReference>